<dbReference type="PROSITE" id="PS51671">
    <property type="entry name" value="ACT"/>
    <property type="match status" value="1"/>
</dbReference>
<dbReference type="InterPro" id="IPR006139">
    <property type="entry name" value="D-isomer_2_OHA_DH_cat_dom"/>
</dbReference>
<dbReference type="EC" id="1.1.1.95" evidence="11"/>
<dbReference type="UniPathway" id="UPA00135">
    <property type="reaction ID" value="UER00196"/>
</dbReference>
<keyword evidence="7 11" id="KW-0520">NAD</keyword>
<proteinExistence type="inferred from homology"/>
<evidence type="ECO:0000256" key="3">
    <source>
        <dbReference type="ARBA" id="ARBA00005854"/>
    </source>
</evidence>
<evidence type="ECO:0000256" key="8">
    <source>
        <dbReference type="ARBA" id="ARBA00023299"/>
    </source>
</evidence>
<evidence type="ECO:0000256" key="1">
    <source>
        <dbReference type="ARBA" id="ARBA00003800"/>
    </source>
</evidence>
<evidence type="ECO:0000256" key="6">
    <source>
        <dbReference type="ARBA" id="ARBA00023002"/>
    </source>
</evidence>
<protein>
    <recommendedName>
        <fullName evidence="4 11">D-3-phosphoglycerate dehydrogenase</fullName>
        <ecNumber evidence="11">1.1.1.95</ecNumber>
    </recommendedName>
</protein>
<evidence type="ECO:0000256" key="4">
    <source>
        <dbReference type="ARBA" id="ARBA00021582"/>
    </source>
</evidence>
<comment type="catalytic activity">
    <reaction evidence="10 11">
        <text>(2R)-3-phosphoglycerate + NAD(+) = 3-phosphooxypyruvate + NADH + H(+)</text>
        <dbReference type="Rhea" id="RHEA:12641"/>
        <dbReference type="ChEBI" id="CHEBI:15378"/>
        <dbReference type="ChEBI" id="CHEBI:18110"/>
        <dbReference type="ChEBI" id="CHEBI:57540"/>
        <dbReference type="ChEBI" id="CHEBI:57945"/>
        <dbReference type="ChEBI" id="CHEBI:58272"/>
        <dbReference type="EC" id="1.1.1.95"/>
    </reaction>
</comment>
<dbReference type="FunFam" id="3.30.1330.90:FF:000003">
    <property type="entry name" value="D-3-phosphoglycerate dehydrogenase"/>
    <property type="match status" value="1"/>
</dbReference>
<gene>
    <name evidence="13" type="primary">serA</name>
    <name evidence="13" type="ORF">Dpo_5c02200</name>
</gene>
<dbReference type="SUPFAM" id="SSF52283">
    <property type="entry name" value="Formate/glycerate dehydrogenase catalytic domain-like"/>
    <property type="match status" value="1"/>
</dbReference>
<evidence type="ECO:0000256" key="5">
    <source>
        <dbReference type="ARBA" id="ARBA00022605"/>
    </source>
</evidence>
<comment type="pathway">
    <text evidence="2 11">Amino-acid biosynthesis; L-serine biosynthesis; L-serine from 3-phospho-D-glycerate: step 1/3.</text>
</comment>
<dbReference type="FunFam" id="3.40.50.720:FF:000021">
    <property type="entry name" value="D-3-phosphoglycerate dehydrogenase"/>
    <property type="match status" value="1"/>
</dbReference>
<keyword evidence="14" id="KW-1185">Reference proteome</keyword>
<dbReference type="InterPro" id="IPR002912">
    <property type="entry name" value="ACT_dom"/>
</dbReference>
<evidence type="ECO:0000256" key="10">
    <source>
        <dbReference type="ARBA" id="ARBA00048731"/>
    </source>
</evidence>
<sequence length="527" mass="57129">MMKVLVSETMDEAGIEILQQQQEIEVDIRTDLDPEALRTIIPAYDGLAIRGGTRVDKSLLDAAVNLKVIARAGVGLDNVDIDEATRKGVAVMNTPGGNTVTTAEHAIAMLMSLTRNIPQATASLKAGKWEKNRLLGREVFNKTLGIVGFGNVGSGVAHLAKGLRMRVMIHDPNISREHIEKQGFEFVELDDLYSRADYISVHVPKMDATIDLLDAEAFEKMKQGVYVIHCARGGIINESALYDAIVSGKVAGAALDGFSTEPPGDLPLLALDSVIATPHLGGSTREAQTHVAVAAARQIIAYLLHDTVINAVNVPSVTGEVLRQLKPFLYLAEKMGKMQAQLISGGIREVQIEYMGKFPDLDLKPVTIAAIKGLLNEFTSYEVNTVNAISLAGSKGIKISEATSPESGNFINLIRMTVVTDIRTDVVSGTIFGKDRIRIVRINKFRLEVIPEGHLGLIHNVDKPGSIGSIGNTLGKHHINISRMMVGREEDGQRNIIFLKTDTPVPPDVIAEIEALDLVVSMKTFEL</sequence>
<dbReference type="PATRIC" id="fig|1286635.3.peg.2693"/>
<keyword evidence="8 11" id="KW-0718">Serine biosynthesis</keyword>
<dbReference type="SUPFAM" id="SSF143548">
    <property type="entry name" value="Serine metabolism enzymes domain"/>
    <property type="match status" value="1"/>
</dbReference>
<evidence type="ECO:0000259" key="12">
    <source>
        <dbReference type="PROSITE" id="PS51671"/>
    </source>
</evidence>
<comment type="catalytic activity">
    <reaction evidence="9">
        <text>(R)-2-hydroxyglutarate + NAD(+) = 2-oxoglutarate + NADH + H(+)</text>
        <dbReference type="Rhea" id="RHEA:49612"/>
        <dbReference type="ChEBI" id="CHEBI:15378"/>
        <dbReference type="ChEBI" id="CHEBI:15801"/>
        <dbReference type="ChEBI" id="CHEBI:16810"/>
        <dbReference type="ChEBI" id="CHEBI:57540"/>
        <dbReference type="ChEBI" id="CHEBI:57945"/>
        <dbReference type="EC" id="1.1.1.399"/>
    </reaction>
</comment>
<dbReference type="SUPFAM" id="SSF51735">
    <property type="entry name" value="NAD(P)-binding Rossmann-fold domains"/>
    <property type="match status" value="1"/>
</dbReference>
<evidence type="ECO:0000256" key="9">
    <source>
        <dbReference type="ARBA" id="ARBA00048126"/>
    </source>
</evidence>
<dbReference type="InterPro" id="IPR036291">
    <property type="entry name" value="NAD(P)-bd_dom_sf"/>
</dbReference>
<dbReference type="GO" id="GO:0004617">
    <property type="term" value="F:phosphoglycerate dehydrogenase activity"/>
    <property type="evidence" value="ECO:0007669"/>
    <property type="project" value="UniProtKB-UniRule"/>
</dbReference>
<comment type="caution">
    <text evidence="13">The sequence shown here is derived from an EMBL/GenBank/DDBJ whole genome shotgun (WGS) entry which is preliminary data.</text>
</comment>
<keyword evidence="5 11" id="KW-0028">Amino-acid biosynthesis</keyword>
<dbReference type="InterPro" id="IPR029009">
    <property type="entry name" value="ASB_dom_sf"/>
</dbReference>
<dbReference type="InterPro" id="IPR045626">
    <property type="entry name" value="PGDH_ASB_dom"/>
</dbReference>
<feature type="domain" description="ACT" evidence="12">
    <location>
        <begin position="455"/>
        <end position="527"/>
    </location>
</feature>
<keyword evidence="6 11" id="KW-0560">Oxidoreductase</keyword>
<evidence type="ECO:0000256" key="2">
    <source>
        <dbReference type="ARBA" id="ARBA00005216"/>
    </source>
</evidence>
<dbReference type="Pfam" id="PF01842">
    <property type="entry name" value="ACT"/>
    <property type="match status" value="1"/>
</dbReference>
<evidence type="ECO:0000256" key="11">
    <source>
        <dbReference type="RuleBase" id="RU363003"/>
    </source>
</evidence>
<dbReference type="Gene3D" id="3.40.50.720">
    <property type="entry name" value="NAD(P)-binding Rossmann-like Domain"/>
    <property type="match status" value="2"/>
</dbReference>
<dbReference type="NCBIfam" id="TIGR01327">
    <property type="entry name" value="PGDH"/>
    <property type="match status" value="1"/>
</dbReference>
<dbReference type="GO" id="GO:0006564">
    <property type="term" value="P:L-serine biosynthetic process"/>
    <property type="evidence" value="ECO:0007669"/>
    <property type="project" value="UniProtKB-UniRule"/>
</dbReference>
<dbReference type="Proteomes" id="UP000014216">
    <property type="component" value="Unassembled WGS sequence"/>
</dbReference>
<dbReference type="CDD" id="cd12173">
    <property type="entry name" value="PGDH_4"/>
    <property type="match status" value="1"/>
</dbReference>
<dbReference type="EMBL" id="APJX01000005">
    <property type="protein sequence ID" value="EMS79295.1"/>
    <property type="molecule type" value="Genomic_DNA"/>
</dbReference>
<dbReference type="InterPro" id="IPR050857">
    <property type="entry name" value="D-2-hydroxyacid_DH"/>
</dbReference>
<dbReference type="InterPro" id="IPR029752">
    <property type="entry name" value="D-isomer_DH_CS1"/>
</dbReference>
<dbReference type="GO" id="GO:0051287">
    <property type="term" value="F:NAD binding"/>
    <property type="evidence" value="ECO:0007669"/>
    <property type="project" value="UniProtKB-UniRule"/>
</dbReference>
<evidence type="ECO:0000313" key="14">
    <source>
        <dbReference type="Proteomes" id="UP000014216"/>
    </source>
</evidence>
<evidence type="ECO:0000313" key="13">
    <source>
        <dbReference type="EMBL" id="EMS79295.1"/>
    </source>
</evidence>
<reference evidence="13 14" key="1">
    <citation type="journal article" date="2013" name="Genome Announc.">
        <title>Draft Genome Sequence of Desulfotignum phosphitoxidans DSM 13687 Strain FiPS-3.</title>
        <authorList>
            <person name="Poehlein A."/>
            <person name="Daniel R."/>
            <person name="Simeonova D.D."/>
        </authorList>
    </citation>
    <scope>NUCLEOTIDE SEQUENCE [LARGE SCALE GENOMIC DNA]</scope>
    <source>
        <strain evidence="13 14">DSM 13687</strain>
    </source>
</reference>
<organism evidence="13 14">
    <name type="scientific">Desulfotignum phosphitoxidans DSM 13687</name>
    <dbReference type="NCBI Taxonomy" id="1286635"/>
    <lineage>
        <taxon>Bacteria</taxon>
        <taxon>Pseudomonadati</taxon>
        <taxon>Thermodesulfobacteriota</taxon>
        <taxon>Desulfobacteria</taxon>
        <taxon>Desulfobacterales</taxon>
        <taxon>Desulfobacteraceae</taxon>
        <taxon>Desulfotignum</taxon>
    </lineage>
</organism>
<name>S0FX45_9BACT</name>
<dbReference type="Pfam" id="PF00389">
    <property type="entry name" value="2-Hacid_dh"/>
    <property type="match status" value="1"/>
</dbReference>
<evidence type="ECO:0000256" key="7">
    <source>
        <dbReference type="ARBA" id="ARBA00023027"/>
    </source>
</evidence>
<dbReference type="InterPro" id="IPR006140">
    <property type="entry name" value="D-isomer_DH_NAD-bd"/>
</dbReference>
<dbReference type="Pfam" id="PF19304">
    <property type="entry name" value="PGDH_inter"/>
    <property type="match status" value="1"/>
</dbReference>
<accession>S0FX45</accession>
<comment type="similarity">
    <text evidence="3 11">Belongs to the D-isomer specific 2-hydroxyacid dehydrogenase family.</text>
</comment>
<dbReference type="AlphaFoldDB" id="S0FX45"/>
<dbReference type="Gene3D" id="3.30.70.260">
    <property type="match status" value="1"/>
</dbReference>
<dbReference type="PROSITE" id="PS00065">
    <property type="entry name" value="D_2_HYDROXYACID_DH_1"/>
    <property type="match status" value="1"/>
</dbReference>
<dbReference type="InterPro" id="IPR045865">
    <property type="entry name" value="ACT-like_dom_sf"/>
</dbReference>
<dbReference type="InterPro" id="IPR006236">
    <property type="entry name" value="PGDH"/>
</dbReference>
<dbReference type="SUPFAM" id="SSF55021">
    <property type="entry name" value="ACT-like"/>
    <property type="match status" value="1"/>
</dbReference>
<dbReference type="Pfam" id="PF02826">
    <property type="entry name" value="2-Hacid_dh_C"/>
    <property type="match status" value="1"/>
</dbReference>
<dbReference type="PANTHER" id="PTHR42789">
    <property type="entry name" value="D-ISOMER SPECIFIC 2-HYDROXYACID DEHYDROGENASE FAMILY PROTEIN (AFU_ORTHOLOGUE AFUA_6G10090)"/>
    <property type="match status" value="1"/>
</dbReference>
<dbReference type="CDD" id="cd04902">
    <property type="entry name" value="ACT_3PGDH-xct"/>
    <property type="match status" value="1"/>
</dbReference>
<dbReference type="Gene3D" id="3.30.1330.90">
    <property type="entry name" value="D-3-phosphoglycerate dehydrogenase, domain 3"/>
    <property type="match status" value="1"/>
</dbReference>
<dbReference type="PANTHER" id="PTHR42789:SF1">
    <property type="entry name" value="D-ISOMER SPECIFIC 2-HYDROXYACID DEHYDROGENASE FAMILY PROTEIN (AFU_ORTHOLOGUE AFUA_6G10090)"/>
    <property type="match status" value="1"/>
</dbReference>
<comment type="function">
    <text evidence="1">Catalyzes the reversible oxidation of 3-phospho-D-glycerate to 3-phosphonooxypyruvate, the first step of the phosphorylated L-serine biosynthesis pathway. Also catalyzes the reversible oxidation of 2-hydroxyglutarate to 2-oxoglutarate.</text>
</comment>